<reference evidence="2 3" key="1">
    <citation type="submission" date="2016-04" db="EMBL/GenBank/DDBJ databases">
        <title>Genome analyses suggest a sexual origin of heterokaryosis in a supposedly ancient asexual fungus.</title>
        <authorList>
            <person name="Ropars J."/>
            <person name="Sedzielewska K."/>
            <person name="Noel J."/>
            <person name="Charron P."/>
            <person name="Farinelli L."/>
            <person name="Marton T."/>
            <person name="Kruger M."/>
            <person name="Pelin A."/>
            <person name="Brachmann A."/>
            <person name="Corradi N."/>
        </authorList>
    </citation>
    <scope>NUCLEOTIDE SEQUENCE [LARGE SCALE GENOMIC DNA]</scope>
    <source>
        <strain evidence="2 3">C2</strain>
    </source>
</reference>
<sequence length="74" mass="7822">MIDRSHDAAAGSHKDKRKNNNKQGLSVGQALLGPSSSPSLTSNIALGKNPSQQQTKVTQSNVSAQQQINKPPET</sequence>
<proteinExistence type="predicted"/>
<gene>
    <name evidence="2" type="ORF">RhiirC2_751516</name>
</gene>
<accession>A0A2N1N171</accession>
<dbReference type="VEuPathDB" id="FungiDB:FUN_017422"/>
<feature type="non-terminal residue" evidence="2">
    <location>
        <position position="74"/>
    </location>
</feature>
<feature type="compositionally biased region" description="Polar residues" evidence="1">
    <location>
        <begin position="49"/>
        <end position="74"/>
    </location>
</feature>
<dbReference type="AlphaFoldDB" id="A0A2N1N171"/>
<evidence type="ECO:0000313" key="2">
    <source>
        <dbReference type="EMBL" id="PKK67598.1"/>
    </source>
</evidence>
<dbReference type="EMBL" id="LLXL01000940">
    <property type="protein sequence ID" value="PKK67598.1"/>
    <property type="molecule type" value="Genomic_DNA"/>
</dbReference>
<evidence type="ECO:0000256" key="1">
    <source>
        <dbReference type="SAM" id="MobiDB-lite"/>
    </source>
</evidence>
<name>A0A2N1N171_9GLOM</name>
<feature type="compositionally biased region" description="Low complexity" evidence="1">
    <location>
        <begin position="31"/>
        <end position="42"/>
    </location>
</feature>
<organism evidence="2 3">
    <name type="scientific">Rhizophagus irregularis</name>
    <dbReference type="NCBI Taxonomy" id="588596"/>
    <lineage>
        <taxon>Eukaryota</taxon>
        <taxon>Fungi</taxon>
        <taxon>Fungi incertae sedis</taxon>
        <taxon>Mucoromycota</taxon>
        <taxon>Glomeromycotina</taxon>
        <taxon>Glomeromycetes</taxon>
        <taxon>Glomerales</taxon>
        <taxon>Glomeraceae</taxon>
        <taxon>Rhizophagus</taxon>
    </lineage>
</organism>
<comment type="caution">
    <text evidence="2">The sequence shown here is derived from an EMBL/GenBank/DDBJ whole genome shotgun (WGS) entry which is preliminary data.</text>
</comment>
<reference evidence="2 3" key="2">
    <citation type="submission" date="2017-10" db="EMBL/GenBank/DDBJ databases">
        <title>Extensive intraspecific genome diversity in a model arbuscular mycorrhizal fungus.</title>
        <authorList>
            <person name="Chen E.C.H."/>
            <person name="Morin E."/>
            <person name="Baudet D."/>
            <person name="Noel J."/>
            <person name="Ndikumana S."/>
            <person name="Charron P."/>
            <person name="St-Onge C."/>
            <person name="Giorgi J."/>
            <person name="Grigoriev I.V."/>
            <person name="Roux C."/>
            <person name="Martin F.M."/>
            <person name="Corradi N."/>
        </authorList>
    </citation>
    <scope>NUCLEOTIDE SEQUENCE [LARGE SCALE GENOMIC DNA]</scope>
    <source>
        <strain evidence="2 3">C2</strain>
    </source>
</reference>
<protein>
    <submittedName>
        <fullName evidence="2">Uncharacterized protein</fullName>
    </submittedName>
</protein>
<feature type="region of interest" description="Disordered" evidence="1">
    <location>
        <begin position="1"/>
        <end position="74"/>
    </location>
</feature>
<dbReference type="Proteomes" id="UP000233469">
    <property type="component" value="Unassembled WGS sequence"/>
</dbReference>
<evidence type="ECO:0000313" key="3">
    <source>
        <dbReference type="Proteomes" id="UP000233469"/>
    </source>
</evidence>